<protein>
    <submittedName>
        <fullName evidence="3">Uncharacterized protein</fullName>
    </submittedName>
</protein>
<dbReference type="SUPFAM" id="SSF56399">
    <property type="entry name" value="ADP-ribosylation"/>
    <property type="match status" value="1"/>
</dbReference>
<name>A0A815K6Q9_9BILA</name>
<sequence length="750" mass="87343">MMNRRMDHYSHSNRYINMNDRQNTILTTSDYDEPAHPIASTLIQISTSLQCYGCAFCNDPFDSSNVPILTFPNNENYSCTIEHTIYGSHRDVTQSCNLTDTNQFCCHTDLCNDKTYYLIWLDSSVNKSQENIQAQQILRTSINHLLTFEDDELCLQYIDNLSYDDRVILIVSGQLGQTLVPQVSPLRQIISIYVYCRNKEINEQWASYYPKVKGVTITLNGLIHQIQSDQAQRRKYQRIDECLTINIFKSNIHKEGQSTLGSNGQFIHFHLLIDCPIRMKIRTNDKEEFINFCKQYYKDNSNELNLIEEFTKNYSSNQAIWWYTRDCFLYRLLNKALRVQNIELLFLLRFIINDIGRQLETNKCLVPIRAYRAQQMSKDEIQILKNSIGEFISINSFFSTSLNYAQARSFLYSSNDNIIDDIEQVFFEINADPRLDKLKAFSKIHSLSYFPEEEEVLFMVGSIFRLDNIECDEEGIWNIRMVLCSEHEHKLETLFQHMKNEFDSGETNILVFGHLLRKMGKLDDAEKYYRRSLNAFSYDDSNKALCYHALGLVADDKGDYESSLIWYNKALEIFLRILKSNDPNIALIHNSIAIIYQHKGNYNLALESYENALAIWKEVFGENDPHVAICLNNISNVYRNEKKYSKALECVEKALVIFQKHLPADHSDLASTYGSIGNIHLCLGHRNQALQYYNLSLKIYEKCHPSQHPDIAITLSNISSVYEDKNEYQQALVYLERASDIYHDLLPSTH</sequence>
<comment type="caution">
    <text evidence="3">The sequence shown here is derived from an EMBL/GenBank/DDBJ whole genome shotgun (WGS) entry which is preliminary data.</text>
</comment>
<reference evidence="3" key="1">
    <citation type="submission" date="2021-02" db="EMBL/GenBank/DDBJ databases">
        <authorList>
            <person name="Nowell W R."/>
        </authorList>
    </citation>
    <scope>NUCLEOTIDE SEQUENCE</scope>
</reference>
<dbReference type="EMBL" id="CAJNOE010001119">
    <property type="protein sequence ID" value="CAF1389270.1"/>
    <property type="molecule type" value="Genomic_DNA"/>
</dbReference>
<keyword evidence="2" id="KW-0802">TPR repeat</keyword>
<evidence type="ECO:0000256" key="1">
    <source>
        <dbReference type="ARBA" id="ARBA00022737"/>
    </source>
</evidence>
<organism evidence="3 4">
    <name type="scientific">Adineta steineri</name>
    <dbReference type="NCBI Taxonomy" id="433720"/>
    <lineage>
        <taxon>Eukaryota</taxon>
        <taxon>Metazoa</taxon>
        <taxon>Spiralia</taxon>
        <taxon>Gnathifera</taxon>
        <taxon>Rotifera</taxon>
        <taxon>Eurotatoria</taxon>
        <taxon>Bdelloidea</taxon>
        <taxon>Adinetida</taxon>
        <taxon>Adinetidae</taxon>
        <taxon>Adineta</taxon>
    </lineage>
</organism>
<dbReference type="SUPFAM" id="SSF81901">
    <property type="entry name" value="HCP-like"/>
    <property type="match status" value="1"/>
</dbReference>
<dbReference type="AlphaFoldDB" id="A0A815K6Q9"/>
<keyword evidence="1" id="KW-0677">Repeat</keyword>
<dbReference type="PROSITE" id="PS51996">
    <property type="entry name" value="TR_MART"/>
    <property type="match status" value="1"/>
</dbReference>
<dbReference type="SMART" id="SM00028">
    <property type="entry name" value="TPR"/>
    <property type="match status" value="6"/>
</dbReference>
<feature type="non-terminal residue" evidence="3">
    <location>
        <position position="750"/>
    </location>
</feature>
<gene>
    <name evidence="3" type="ORF">IZO911_LOCUS38860</name>
</gene>
<dbReference type="PANTHER" id="PTHR45641:SF19">
    <property type="entry name" value="NEPHROCYSTIN-3"/>
    <property type="match status" value="1"/>
</dbReference>
<evidence type="ECO:0000313" key="3">
    <source>
        <dbReference type="EMBL" id="CAF1389270.1"/>
    </source>
</evidence>
<dbReference type="Gene3D" id="1.25.40.10">
    <property type="entry name" value="Tetratricopeptide repeat domain"/>
    <property type="match status" value="2"/>
</dbReference>
<proteinExistence type="predicted"/>
<dbReference type="InterPro" id="IPR011990">
    <property type="entry name" value="TPR-like_helical_dom_sf"/>
</dbReference>
<accession>A0A815K6Q9</accession>
<evidence type="ECO:0000256" key="2">
    <source>
        <dbReference type="ARBA" id="ARBA00022803"/>
    </source>
</evidence>
<evidence type="ECO:0000313" key="4">
    <source>
        <dbReference type="Proteomes" id="UP000663860"/>
    </source>
</evidence>
<dbReference type="Gene3D" id="3.90.176.10">
    <property type="entry name" value="Toxin ADP-ribosyltransferase, Chain A, domain 1"/>
    <property type="match status" value="1"/>
</dbReference>
<dbReference type="InterPro" id="IPR019734">
    <property type="entry name" value="TPR_rpt"/>
</dbReference>
<dbReference type="Pfam" id="PF13424">
    <property type="entry name" value="TPR_12"/>
    <property type="match status" value="3"/>
</dbReference>
<dbReference type="Proteomes" id="UP000663860">
    <property type="component" value="Unassembled WGS sequence"/>
</dbReference>
<dbReference type="PANTHER" id="PTHR45641">
    <property type="entry name" value="TETRATRICOPEPTIDE REPEAT PROTEIN (AFU_ORTHOLOGUE AFUA_6G03870)"/>
    <property type="match status" value="1"/>
</dbReference>